<evidence type="ECO:0000256" key="1">
    <source>
        <dbReference type="PROSITE-ProRule" id="PRU01282"/>
    </source>
</evidence>
<dbReference type="InterPro" id="IPR036249">
    <property type="entry name" value="Thioredoxin-like_sf"/>
</dbReference>
<dbReference type="AlphaFoldDB" id="A0A543AQM0"/>
<dbReference type="InParanoid" id="A0A543AQM0"/>
<dbReference type="Proteomes" id="UP000317043">
    <property type="component" value="Unassembled WGS sequence"/>
</dbReference>
<proteinExistence type="inferred from homology"/>
<gene>
    <name evidence="2" type="ORF">FB566_0367</name>
</gene>
<accession>A0A543AQM0</accession>
<dbReference type="SUPFAM" id="SSF52833">
    <property type="entry name" value="Thioredoxin-like"/>
    <property type="match status" value="1"/>
</dbReference>
<dbReference type="RefSeq" id="WP_142034312.1">
    <property type="nucleotide sequence ID" value="NZ_JBHTGS010000002.1"/>
</dbReference>
<protein>
    <submittedName>
        <fullName evidence="2">Arsenate reductase</fullName>
    </submittedName>
</protein>
<evidence type="ECO:0000313" key="2">
    <source>
        <dbReference type="EMBL" id="TQL74878.1"/>
    </source>
</evidence>
<organism evidence="2 3">
    <name type="scientific">Stackebrandtia endophytica</name>
    <dbReference type="NCBI Taxonomy" id="1496996"/>
    <lineage>
        <taxon>Bacteria</taxon>
        <taxon>Bacillati</taxon>
        <taxon>Actinomycetota</taxon>
        <taxon>Actinomycetes</taxon>
        <taxon>Glycomycetales</taxon>
        <taxon>Glycomycetaceae</taxon>
        <taxon>Stackebrandtia</taxon>
    </lineage>
</organism>
<evidence type="ECO:0000313" key="3">
    <source>
        <dbReference type="Proteomes" id="UP000317043"/>
    </source>
</evidence>
<name>A0A543AQM0_9ACTN</name>
<dbReference type="EMBL" id="VFOW01000001">
    <property type="protein sequence ID" value="TQL74878.1"/>
    <property type="molecule type" value="Genomic_DNA"/>
</dbReference>
<dbReference type="OrthoDB" id="9790554at2"/>
<dbReference type="Gene3D" id="3.40.30.10">
    <property type="entry name" value="Glutaredoxin"/>
    <property type="match status" value="1"/>
</dbReference>
<reference evidence="2 3" key="1">
    <citation type="submission" date="2019-06" db="EMBL/GenBank/DDBJ databases">
        <title>Sequencing the genomes of 1000 actinobacteria strains.</title>
        <authorList>
            <person name="Klenk H.-P."/>
        </authorList>
    </citation>
    <scope>NUCLEOTIDE SEQUENCE [LARGE SCALE GENOMIC DNA]</scope>
    <source>
        <strain evidence="2 3">DSM 45928</strain>
    </source>
</reference>
<dbReference type="Pfam" id="PF03960">
    <property type="entry name" value="ArsC"/>
    <property type="match status" value="1"/>
</dbReference>
<sequence>MEEVVIWHNTSCSKSRAAHTELMEIDLPTTVRDYREDPPTPEELAEVLAKAGLEPWQACRTKEAEYRFLGMADWGREAADRDRWLAAMSKHPRIIERPIVIRGERAVIARQPGWQSILD</sequence>
<dbReference type="PROSITE" id="PS51353">
    <property type="entry name" value="ARSC"/>
    <property type="match status" value="1"/>
</dbReference>
<comment type="similarity">
    <text evidence="1">Belongs to the ArsC family.</text>
</comment>
<dbReference type="PANTHER" id="PTHR30041">
    <property type="entry name" value="ARSENATE REDUCTASE"/>
    <property type="match status" value="1"/>
</dbReference>
<keyword evidence="3" id="KW-1185">Reference proteome</keyword>
<comment type="caution">
    <text evidence="2">The sequence shown here is derived from an EMBL/GenBank/DDBJ whole genome shotgun (WGS) entry which is preliminary data.</text>
</comment>
<dbReference type="PANTHER" id="PTHR30041:SF4">
    <property type="entry name" value="ARSENATE REDUCTASE"/>
    <property type="match status" value="1"/>
</dbReference>
<dbReference type="InterPro" id="IPR006660">
    <property type="entry name" value="Arsenate_reductase-like"/>
</dbReference>